<feature type="compositionally biased region" description="Pro residues" evidence="1">
    <location>
        <begin position="35"/>
        <end position="47"/>
    </location>
</feature>
<accession>A0A7J6TWF7</accession>
<feature type="compositionally biased region" description="Polar residues" evidence="1">
    <location>
        <begin position="64"/>
        <end position="74"/>
    </location>
</feature>
<organism evidence="2 3">
    <name type="scientific">Perkinsus olseni</name>
    <name type="common">Perkinsus atlanticus</name>
    <dbReference type="NCBI Taxonomy" id="32597"/>
    <lineage>
        <taxon>Eukaryota</taxon>
        <taxon>Sar</taxon>
        <taxon>Alveolata</taxon>
        <taxon>Perkinsozoa</taxon>
        <taxon>Perkinsea</taxon>
        <taxon>Perkinsida</taxon>
        <taxon>Perkinsidae</taxon>
        <taxon>Perkinsus</taxon>
    </lineage>
</organism>
<evidence type="ECO:0000313" key="3">
    <source>
        <dbReference type="Proteomes" id="UP000553632"/>
    </source>
</evidence>
<dbReference type="AlphaFoldDB" id="A0A7J6TWF7"/>
<protein>
    <submittedName>
        <fullName evidence="2">Uncharacterized protein</fullName>
    </submittedName>
</protein>
<feature type="non-terminal residue" evidence="2">
    <location>
        <position position="1"/>
    </location>
</feature>
<gene>
    <name evidence="2" type="ORF">FOZ63_006515</name>
</gene>
<name>A0A7J6TWF7_PEROL</name>
<dbReference type="EMBL" id="JABANO010007902">
    <property type="protein sequence ID" value="KAF4749385.1"/>
    <property type="molecule type" value="Genomic_DNA"/>
</dbReference>
<reference evidence="2 3" key="1">
    <citation type="submission" date="2020-04" db="EMBL/GenBank/DDBJ databases">
        <title>Perkinsus olseni comparative genomics.</title>
        <authorList>
            <person name="Bogema D.R."/>
        </authorList>
    </citation>
    <scope>NUCLEOTIDE SEQUENCE [LARGE SCALE GENOMIC DNA]</scope>
    <source>
        <strain evidence="2 3">ATCC PRA-207</strain>
    </source>
</reference>
<evidence type="ECO:0000256" key="1">
    <source>
        <dbReference type="SAM" id="MobiDB-lite"/>
    </source>
</evidence>
<keyword evidence="3" id="KW-1185">Reference proteome</keyword>
<feature type="region of interest" description="Disordered" evidence="1">
    <location>
        <begin position="25"/>
        <end position="74"/>
    </location>
</feature>
<sequence length="74" mass="7896">KTTETKFSLGDNGYMEVEDVVGFKEDSQPVKKAAPPAPKPKPKPAPGPARSSKRGGVGAHSHQTKLTSFFTKKS</sequence>
<dbReference type="Proteomes" id="UP000553632">
    <property type="component" value="Unassembled WGS sequence"/>
</dbReference>
<proteinExistence type="predicted"/>
<evidence type="ECO:0000313" key="2">
    <source>
        <dbReference type="EMBL" id="KAF4749385.1"/>
    </source>
</evidence>
<comment type="caution">
    <text evidence="2">The sequence shown here is derived from an EMBL/GenBank/DDBJ whole genome shotgun (WGS) entry which is preliminary data.</text>
</comment>